<dbReference type="AlphaFoldDB" id="A0A2P6RHR2"/>
<organism evidence="1 2">
    <name type="scientific">Rosa chinensis</name>
    <name type="common">China rose</name>
    <dbReference type="NCBI Taxonomy" id="74649"/>
    <lineage>
        <taxon>Eukaryota</taxon>
        <taxon>Viridiplantae</taxon>
        <taxon>Streptophyta</taxon>
        <taxon>Embryophyta</taxon>
        <taxon>Tracheophyta</taxon>
        <taxon>Spermatophyta</taxon>
        <taxon>Magnoliopsida</taxon>
        <taxon>eudicotyledons</taxon>
        <taxon>Gunneridae</taxon>
        <taxon>Pentapetalae</taxon>
        <taxon>rosids</taxon>
        <taxon>fabids</taxon>
        <taxon>Rosales</taxon>
        <taxon>Rosaceae</taxon>
        <taxon>Rosoideae</taxon>
        <taxon>Rosoideae incertae sedis</taxon>
        <taxon>Rosa</taxon>
    </lineage>
</organism>
<evidence type="ECO:0000313" key="2">
    <source>
        <dbReference type="Proteomes" id="UP000238479"/>
    </source>
</evidence>
<dbReference type="Proteomes" id="UP000238479">
    <property type="component" value="Chromosome 3"/>
</dbReference>
<gene>
    <name evidence="1" type="ORF">RchiOBHm_Chr3g0497311</name>
</gene>
<proteinExistence type="predicted"/>
<keyword evidence="2" id="KW-1185">Reference proteome</keyword>
<name>A0A2P6RHR2_ROSCH</name>
<sequence>MRPIETNEEEIRTVEATNEWIVFRDQLAMHMFADYQRRRAQQAQQEQGDLANVS</sequence>
<comment type="caution">
    <text evidence="1">The sequence shown here is derived from an EMBL/GenBank/DDBJ whole genome shotgun (WGS) entry which is preliminary data.</text>
</comment>
<protein>
    <submittedName>
        <fullName evidence="1">Uncharacterized protein</fullName>
    </submittedName>
</protein>
<accession>A0A2P6RHR2</accession>
<dbReference type="EMBL" id="PDCK01000041">
    <property type="protein sequence ID" value="PRQ45951.1"/>
    <property type="molecule type" value="Genomic_DNA"/>
</dbReference>
<dbReference type="Gramene" id="PRQ45951">
    <property type="protein sequence ID" value="PRQ45951"/>
    <property type="gene ID" value="RchiOBHm_Chr3g0497311"/>
</dbReference>
<reference evidence="1 2" key="1">
    <citation type="journal article" date="2018" name="Nat. Genet.">
        <title>The Rosa genome provides new insights in the design of modern roses.</title>
        <authorList>
            <person name="Bendahmane M."/>
        </authorList>
    </citation>
    <scope>NUCLEOTIDE SEQUENCE [LARGE SCALE GENOMIC DNA]</scope>
    <source>
        <strain evidence="2">cv. Old Blush</strain>
    </source>
</reference>
<evidence type="ECO:0000313" key="1">
    <source>
        <dbReference type="EMBL" id="PRQ45951.1"/>
    </source>
</evidence>